<evidence type="ECO:0000256" key="1">
    <source>
        <dbReference type="ARBA" id="ARBA00022603"/>
    </source>
</evidence>
<evidence type="ECO:0000259" key="3">
    <source>
        <dbReference type="Pfam" id="PF13649"/>
    </source>
</evidence>
<name>A0A080LZN9_9PROT</name>
<dbReference type="PANTHER" id="PTHR43861">
    <property type="entry name" value="TRANS-ACONITATE 2-METHYLTRANSFERASE-RELATED"/>
    <property type="match status" value="1"/>
</dbReference>
<sequence>MTIQDRLFPATAMPDRDWWHALWPDPDGFARALRIECGMTVVDLGCGYGYFTAAIARQVGPGRVIGFDLDPAMLEQAQAACNGLSNCEWLLGDAMELSRLLGAPADYVLIANTFHGTPDKTGLAREVAAALKPDGRFAIVNWHPLPREETTVLDQPRGPKTDMRMSLEQTCAVVEPAGFKLETQVNLPPYHYGAIFLRRN</sequence>
<dbReference type="GO" id="GO:0043770">
    <property type="term" value="F:demethylmenaquinone methyltransferase activity"/>
    <property type="evidence" value="ECO:0007669"/>
    <property type="project" value="UniProtKB-EC"/>
</dbReference>
<evidence type="ECO:0000313" key="5">
    <source>
        <dbReference type="Proteomes" id="UP000020077"/>
    </source>
</evidence>
<dbReference type="PANTHER" id="PTHR43861:SF1">
    <property type="entry name" value="TRANS-ACONITATE 2-METHYLTRANSFERASE"/>
    <property type="match status" value="1"/>
</dbReference>
<organism evidence="4 5">
    <name type="scientific">Candidatus Accumulibacter phosphatis</name>
    <dbReference type="NCBI Taxonomy" id="327160"/>
    <lineage>
        <taxon>Bacteria</taxon>
        <taxon>Pseudomonadati</taxon>
        <taxon>Pseudomonadota</taxon>
        <taxon>Betaproteobacteria</taxon>
        <taxon>Candidatus Accumulibacter</taxon>
    </lineage>
</organism>
<dbReference type="Gene3D" id="3.40.50.150">
    <property type="entry name" value="Vaccinia Virus protein VP39"/>
    <property type="match status" value="1"/>
</dbReference>
<dbReference type="Proteomes" id="UP000020077">
    <property type="component" value="Unassembled WGS sequence"/>
</dbReference>
<keyword evidence="2 4" id="KW-0808">Transferase</keyword>
<keyword evidence="1 4" id="KW-0489">Methyltransferase</keyword>
<dbReference type="EMBL" id="JDVG02000213">
    <property type="protein sequence ID" value="KFB73505.1"/>
    <property type="molecule type" value="Genomic_DNA"/>
</dbReference>
<dbReference type="Pfam" id="PF13649">
    <property type="entry name" value="Methyltransf_25"/>
    <property type="match status" value="1"/>
</dbReference>
<proteinExistence type="predicted"/>
<accession>A0A080LZN9</accession>
<dbReference type="CDD" id="cd02440">
    <property type="entry name" value="AdoMet_MTases"/>
    <property type="match status" value="1"/>
</dbReference>
<dbReference type="SUPFAM" id="SSF53335">
    <property type="entry name" value="S-adenosyl-L-methionine-dependent methyltransferases"/>
    <property type="match status" value="1"/>
</dbReference>
<comment type="caution">
    <text evidence="4">The sequence shown here is derived from an EMBL/GenBank/DDBJ whole genome shotgun (WGS) entry which is preliminary data.</text>
</comment>
<feature type="domain" description="Methyltransferase" evidence="3">
    <location>
        <begin position="41"/>
        <end position="135"/>
    </location>
</feature>
<dbReference type="InterPro" id="IPR041698">
    <property type="entry name" value="Methyltransf_25"/>
</dbReference>
<dbReference type="EC" id="2.1.1.163" evidence="4"/>
<gene>
    <name evidence="4" type="primary">ubiE_2</name>
    <name evidence="4" type="ORF">AW09_001241</name>
</gene>
<evidence type="ECO:0000313" key="4">
    <source>
        <dbReference type="EMBL" id="KFB73505.1"/>
    </source>
</evidence>
<evidence type="ECO:0000256" key="2">
    <source>
        <dbReference type="ARBA" id="ARBA00022679"/>
    </source>
</evidence>
<dbReference type="GO" id="GO:0032259">
    <property type="term" value="P:methylation"/>
    <property type="evidence" value="ECO:0007669"/>
    <property type="project" value="UniProtKB-KW"/>
</dbReference>
<dbReference type="InterPro" id="IPR029063">
    <property type="entry name" value="SAM-dependent_MTases_sf"/>
</dbReference>
<dbReference type="AlphaFoldDB" id="A0A080LZN9"/>
<reference evidence="4 5" key="1">
    <citation type="submission" date="2014-02" db="EMBL/GenBank/DDBJ databases">
        <title>Expanding our view of genomic diversity in Candidatus Accumulibacter clades.</title>
        <authorList>
            <person name="Skennerton C.T."/>
            <person name="Barr J.J."/>
            <person name="Slater F.R."/>
            <person name="Bond P.L."/>
            <person name="Tyson G.W."/>
        </authorList>
    </citation>
    <scope>NUCLEOTIDE SEQUENCE [LARGE SCALE GENOMIC DNA]</scope>
    <source>
        <strain evidence="5">BA-91</strain>
    </source>
</reference>
<protein>
    <submittedName>
        <fullName evidence="4">Demethylmenaquinone methyltransferase</fullName>
        <ecNumber evidence="4">2.1.1.163</ecNumber>
    </submittedName>
</protein>